<dbReference type="PROSITE" id="PS50943">
    <property type="entry name" value="HTH_CROC1"/>
    <property type="match status" value="1"/>
</dbReference>
<dbReference type="GO" id="GO:0003677">
    <property type="term" value="F:DNA binding"/>
    <property type="evidence" value="ECO:0007669"/>
    <property type="project" value="UniProtKB-KW"/>
</dbReference>
<evidence type="ECO:0000313" key="2">
    <source>
        <dbReference type="EMBL" id="SDX10427.1"/>
    </source>
</evidence>
<dbReference type="AlphaFoldDB" id="A0A1H2YZC5"/>
<dbReference type="CDD" id="cd00093">
    <property type="entry name" value="HTH_XRE"/>
    <property type="match status" value="1"/>
</dbReference>
<accession>A0A1H2YZC5</accession>
<dbReference type="Pfam" id="PF01381">
    <property type="entry name" value="HTH_3"/>
    <property type="match status" value="1"/>
</dbReference>
<dbReference type="PANTHER" id="PTHR35010:SF4">
    <property type="entry name" value="BLL5781 PROTEIN"/>
    <property type="match status" value="1"/>
</dbReference>
<dbReference type="Pfam" id="PF17765">
    <property type="entry name" value="MLTR_LBD"/>
    <property type="match status" value="1"/>
</dbReference>
<name>A0A1H2YZC5_9PSEU</name>
<dbReference type="PANTHER" id="PTHR35010">
    <property type="entry name" value="BLL4672 PROTEIN-RELATED"/>
    <property type="match status" value="1"/>
</dbReference>
<dbReference type="InterPro" id="IPR041413">
    <property type="entry name" value="MLTR_LBD"/>
</dbReference>
<evidence type="ECO:0000313" key="3">
    <source>
        <dbReference type="Proteomes" id="UP000199529"/>
    </source>
</evidence>
<dbReference type="STRING" id="418495.SAMN05216215_1007218"/>
<sequence>MLLREWRERRRLSQLQLSLDADISTRHLSFVETGRSKPTKEMILRLSERLDVPLRERNSLLLAGGYAPAYPASGLDVPELAAVRAALRQVLAGHEPYPALVVDRAWQLVESNASVALLLEGAAADLLAPPVNVLRLSLHPEGVAPNIANLGEWRAHVLGRLRRQAAVTADPALAELLAELRDYPCDQPEPEVELPGASDVVVPLRLRHGDHELSLLSMTTVFGTPLDVTVAELAIESFFPADQSTADFLRARRLT</sequence>
<organism evidence="2 3">
    <name type="scientific">Saccharopolyspora shandongensis</name>
    <dbReference type="NCBI Taxonomy" id="418495"/>
    <lineage>
        <taxon>Bacteria</taxon>
        <taxon>Bacillati</taxon>
        <taxon>Actinomycetota</taxon>
        <taxon>Actinomycetes</taxon>
        <taxon>Pseudonocardiales</taxon>
        <taxon>Pseudonocardiaceae</taxon>
        <taxon>Saccharopolyspora</taxon>
    </lineage>
</organism>
<dbReference type="Gene3D" id="1.10.260.40">
    <property type="entry name" value="lambda repressor-like DNA-binding domains"/>
    <property type="match status" value="1"/>
</dbReference>
<feature type="domain" description="HTH cro/C1-type" evidence="1">
    <location>
        <begin position="3"/>
        <end position="57"/>
    </location>
</feature>
<keyword evidence="3" id="KW-1185">Reference proteome</keyword>
<dbReference type="SUPFAM" id="SSF47413">
    <property type="entry name" value="lambda repressor-like DNA-binding domains"/>
    <property type="match status" value="1"/>
</dbReference>
<gene>
    <name evidence="2" type="ORF">SAMN05216215_1007218</name>
</gene>
<keyword evidence="2" id="KW-0238">DNA-binding</keyword>
<dbReference type="Proteomes" id="UP000199529">
    <property type="component" value="Unassembled WGS sequence"/>
</dbReference>
<dbReference type="SMART" id="SM00530">
    <property type="entry name" value="HTH_XRE"/>
    <property type="match status" value="1"/>
</dbReference>
<dbReference type="Gene3D" id="3.30.450.180">
    <property type="match status" value="1"/>
</dbReference>
<dbReference type="InterPro" id="IPR010982">
    <property type="entry name" value="Lambda_DNA-bd_dom_sf"/>
</dbReference>
<dbReference type="EMBL" id="FNOK01000007">
    <property type="protein sequence ID" value="SDX10427.1"/>
    <property type="molecule type" value="Genomic_DNA"/>
</dbReference>
<protein>
    <submittedName>
        <fullName evidence="2">DNA-binding transcriptional regulator, XRE-family HTH domain</fullName>
    </submittedName>
</protein>
<proteinExistence type="predicted"/>
<evidence type="ECO:0000259" key="1">
    <source>
        <dbReference type="PROSITE" id="PS50943"/>
    </source>
</evidence>
<dbReference type="InterPro" id="IPR001387">
    <property type="entry name" value="Cro/C1-type_HTH"/>
</dbReference>
<reference evidence="3" key="1">
    <citation type="submission" date="2016-10" db="EMBL/GenBank/DDBJ databases">
        <authorList>
            <person name="Varghese N."/>
            <person name="Submissions S."/>
        </authorList>
    </citation>
    <scope>NUCLEOTIDE SEQUENCE [LARGE SCALE GENOMIC DNA]</scope>
    <source>
        <strain evidence="3">CGMCC 4.3530</strain>
    </source>
</reference>